<feature type="compositionally biased region" description="Basic and acidic residues" evidence="1">
    <location>
        <begin position="13"/>
        <end position="22"/>
    </location>
</feature>
<feature type="region of interest" description="Disordered" evidence="1">
    <location>
        <begin position="1"/>
        <end position="22"/>
    </location>
</feature>
<dbReference type="AlphaFoldDB" id="A0A5B6TM18"/>
<feature type="compositionally biased region" description="Basic residues" evidence="1">
    <location>
        <begin position="1"/>
        <end position="12"/>
    </location>
</feature>
<gene>
    <name evidence="2" type="ORF">FOA19_22520</name>
</gene>
<organism evidence="2 3">
    <name type="scientific">Rufibacter hautae</name>
    <dbReference type="NCBI Taxonomy" id="2595005"/>
    <lineage>
        <taxon>Bacteria</taxon>
        <taxon>Pseudomonadati</taxon>
        <taxon>Bacteroidota</taxon>
        <taxon>Cytophagia</taxon>
        <taxon>Cytophagales</taxon>
        <taxon>Hymenobacteraceae</taxon>
        <taxon>Rufibacter</taxon>
    </lineage>
</organism>
<keyword evidence="3" id="KW-1185">Reference proteome</keyword>
<dbReference type="EMBL" id="VKKY01000003">
    <property type="protein sequence ID" value="KAA3437142.1"/>
    <property type="molecule type" value="Genomic_DNA"/>
</dbReference>
<evidence type="ECO:0000313" key="3">
    <source>
        <dbReference type="Proteomes" id="UP000324133"/>
    </source>
</evidence>
<sequence length="235" mass="27156">MKKNQHKKNQHKSSKEKQSVNEDKEFQRFFEEKLKMYEEDLTLPEFEFVVSSGRRMAYMVLQMVRDDNEALVSAGNGKALHPDGYHLNEKCAEVMIRLLNVLYDVGAKGRLVREQSIGTQVPMSTQSELITSDQTEKWAERHNPSAMLKRYERFEKMEDFPFLMEMGQQGINSSLEMAERDLIEIMDKGGDLQSDPVYQITVKWVESMRRVKEILKGARERGASGFVFQSDSATA</sequence>
<reference evidence="2 3" key="1">
    <citation type="submission" date="2019-07" db="EMBL/GenBank/DDBJ databases">
        <title>Rufibacter sp. nov., isolated from lake sediment.</title>
        <authorList>
            <person name="Qu J.-H."/>
        </authorList>
    </citation>
    <scope>NUCLEOTIDE SEQUENCE [LARGE SCALE GENOMIC DNA]</scope>
    <source>
        <strain evidence="2 3">NBS58-1</strain>
    </source>
</reference>
<dbReference type="RefSeq" id="WP_149093082.1">
    <property type="nucleotide sequence ID" value="NZ_VKKY01000003.1"/>
</dbReference>
<name>A0A5B6TM18_9BACT</name>
<evidence type="ECO:0000313" key="2">
    <source>
        <dbReference type="EMBL" id="KAA3437142.1"/>
    </source>
</evidence>
<dbReference type="Proteomes" id="UP000324133">
    <property type="component" value="Unassembled WGS sequence"/>
</dbReference>
<protein>
    <submittedName>
        <fullName evidence="2">Uncharacterized protein</fullName>
    </submittedName>
</protein>
<evidence type="ECO:0000256" key="1">
    <source>
        <dbReference type="SAM" id="MobiDB-lite"/>
    </source>
</evidence>
<comment type="caution">
    <text evidence="2">The sequence shown here is derived from an EMBL/GenBank/DDBJ whole genome shotgun (WGS) entry which is preliminary data.</text>
</comment>
<accession>A0A5B6TM18</accession>
<proteinExistence type="predicted"/>